<dbReference type="InterPro" id="IPR046914">
    <property type="entry name" value="ABC-3C_CTD6"/>
</dbReference>
<feature type="domain" description="ABC-three component systems C-terminal" evidence="1">
    <location>
        <begin position="202"/>
        <end position="337"/>
    </location>
</feature>
<evidence type="ECO:0000259" key="1">
    <source>
        <dbReference type="Pfam" id="PF20282"/>
    </source>
</evidence>
<protein>
    <recommendedName>
        <fullName evidence="1">ABC-three component systems C-terminal domain-containing protein</fullName>
    </recommendedName>
</protein>
<evidence type="ECO:0000313" key="2">
    <source>
        <dbReference type="EMBL" id="OPG87319.1"/>
    </source>
</evidence>
<sequence length="343" mass="39199">MINNDICLGSRKLKFNELAPLVQPCFSHNVAKSKATTVKKMFELITNYGDDEEKPYDLADVTLRNYFNNGKIDDFASKIWSRLDRTEFEQVIGDASDDARTTLATSIKNGRYTTKRVDRGTVAHVCTDLFIEIIGEAAGQIAIKNKKSFPKTSKESKIDIRTGQHQSIEYIKDKNVIRVDGVDHPISPELADEGSSMASELPYKLALYEIYTVKLGKKINYQNMKQEAPRNIVSHFDRQQRDFNDAAWYEHSLRDTVADFDNQFSLLKQDAYDGIEETYYNDEYGTNGMKRLREVQDKIITITLDLSNLKNIDNILSNNIKKGLCHLMVNDKLIKSWVDINGD</sequence>
<proteinExistence type="predicted"/>
<comment type="caution">
    <text evidence="2">The sequence shown here is derived from an EMBL/GenBank/DDBJ whole genome shotgun (WGS) entry which is preliminary data.</text>
</comment>
<dbReference type="EMBL" id="MWVS01000123">
    <property type="protein sequence ID" value="OPG87319.1"/>
    <property type="molecule type" value="Genomic_DNA"/>
</dbReference>
<reference evidence="2 3" key="1">
    <citation type="submission" date="2017-03" db="EMBL/GenBank/DDBJ databases">
        <title>Antibiotic resistance of probiotic microorganisms.</title>
        <authorList>
            <person name="Sanudo A.I."/>
            <person name="Olivares M."/>
            <person name="Banuelos O."/>
        </authorList>
    </citation>
    <scope>NUCLEOTIDE SEQUENCE [LARGE SCALE GENOMIC DNA]</scope>
    <source>
        <strain evidence="2 3">CECT8605</strain>
    </source>
</reference>
<evidence type="ECO:0000313" key="3">
    <source>
        <dbReference type="Proteomes" id="UP000189795"/>
    </source>
</evidence>
<accession>A0A1V4FIV2</accession>
<name>A0A1V4FIV2_LIMRT</name>
<gene>
    <name evidence="2" type="ORF">B5D07_10405</name>
</gene>
<dbReference type="AlphaFoldDB" id="A0A1V4FIV2"/>
<dbReference type="Pfam" id="PF20282">
    <property type="entry name" value="CTD6"/>
    <property type="match status" value="1"/>
</dbReference>
<dbReference type="Proteomes" id="UP000189795">
    <property type="component" value="Unassembled WGS sequence"/>
</dbReference>
<organism evidence="2 3">
    <name type="scientific">Limosilactobacillus reuteri</name>
    <name type="common">Lactobacillus reuteri</name>
    <dbReference type="NCBI Taxonomy" id="1598"/>
    <lineage>
        <taxon>Bacteria</taxon>
        <taxon>Bacillati</taxon>
        <taxon>Bacillota</taxon>
        <taxon>Bacilli</taxon>
        <taxon>Lactobacillales</taxon>
        <taxon>Lactobacillaceae</taxon>
        <taxon>Limosilactobacillus</taxon>
    </lineage>
</organism>